<keyword evidence="4" id="KW-1185">Reference proteome</keyword>
<dbReference type="PANTHER" id="PTHR12461">
    <property type="entry name" value="HYPOXIA-INDUCIBLE FACTOR 1 ALPHA INHIBITOR-RELATED"/>
    <property type="match status" value="1"/>
</dbReference>
<reference evidence="3 4" key="1">
    <citation type="submission" date="2018-07" db="EMBL/GenBank/DDBJ databases">
        <title>The complete nuclear genome of the prasinophyte Chloropicon primus (CCMP1205).</title>
        <authorList>
            <person name="Pombert J.-F."/>
            <person name="Otis C."/>
            <person name="Turmel M."/>
            <person name="Lemieux C."/>
        </authorList>
    </citation>
    <scope>NUCLEOTIDE SEQUENCE [LARGE SCALE GENOMIC DNA]</scope>
    <source>
        <strain evidence="3 4">CCMP1205</strain>
    </source>
</reference>
<gene>
    <name evidence="3" type="ORF">A3770_09p56370</name>
</gene>
<evidence type="ECO:0000313" key="4">
    <source>
        <dbReference type="Proteomes" id="UP000316726"/>
    </source>
</evidence>
<protein>
    <submittedName>
        <fullName evidence="3">JmjC domain-containing protein</fullName>
    </submittedName>
</protein>
<dbReference type="SMART" id="SM00558">
    <property type="entry name" value="JmjC"/>
    <property type="match status" value="1"/>
</dbReference>
<dbReference type="STRING" id="1764295.A0A5B8MRC0"/>
<name>A0A5B8MRC0_9CHLO</name>
<dbReference type="OrthoDB" id="415358at2759"/>
<organism evidence="3 4">
    <name type="scientific">Chloropicon primus</name>
    <dbReference type="NCBI Taxonomy" id="1764295"/>
    <lineage>
        <taxon>Eukaryota</taxon>
        <taxon>Viridiplantae</taxon>
        <taxon>Chlorophyta</taxon>
        <taxon>Chloropicophyceae</taxon>
        <taxon>Chloropicales</taxon>
        <taxon>Chloropicaceae</taxon>
        <taxon>Chloropicon</taxon>
    </lineage>
</organism>
<dbReference type="InterPro" id="IPR003347">
    <property type="entry name" value="JmjC_dom"/>
</dbReference>
<dbReference type="InterPro" id="IPR041667">
    <property type="entry name" value="Cupin_8"/>
</dbReference>
<dbReference type="InterPro" id="IPR014710">
    <property type="entry name" value="RmlC-like_jellyroll"/>
</dbReference>
<dbReference type="PROSITE" id="PS51184">
    <property type="entry name" value="JMJC"/>
    <property type="match status" value="1"/>
</dbReference>
<evidence type="ECO:0000256" key="1">
    <source>
        <dbReference type="ARBA" id="ARBA00006801"/>
    </source>
</evidence>
<comment type="similarity">
    <text evidence="1">Belongs to the JARID1 histone demethylase family.</text>
</comment>
<dbReference type="Gene3D" id="2.60.120.10">
    <property type="entry name" value="Jelly Rolls"/>
    <property type="match status" value="1"/>
</dbReference>
<feature type="domain" description="JmjC" evidence="2">
    <location>
        <begin position="128"/>
        <end position="307"/>
    </location>
</feature>
<accession>A0A5B8MRC0</accession>
<sequence>MLVELSEELRELIGTRVERVSPEDYPMGDAAGFLRKYVVPSRPAVFRGAVERERWRTSPWANAEYLEERVGDCEVTVAFTPDGYADALVHDKGSGREVFAQPFERTMKFAEFLAALKGREDGGGVPYLSAQNSSLSSELPALLEDCGVDVPFATEAFGSPPEAVNIWIGDERSVTTMHRDHYENLYFVVTGIKTFMLLPPTDSFRLGMRSAPAARYDRGLKLDVEDPLRLVRWCPIYPNSPPSAYGPGPPPMQVTVRAGEALYLPAMWLHAVSQASDEDGHPCIAINYWYGMDMCHTYPYVSFCEKLTRVV</sequence>
<evidence type="ECO:0000259" key="2">
    <source>
        <dbReference type="PROSITE" id="PS51184"/>
    </source>
</evidence>
<dbReference type="EMBL" id="CP031042">
    <property type="protein sequence ID" value="QDZ23119.1"/>
    <property type="molecule type" value="Genomic_DNA"/>
</dbReference>
<dbReference type="Pfam" id="PF13621">
    <property type="entry name" value="Cupin_8"/>
    <property type="match status" value="1"/>
</dbReference>
<dbReference type="Proteomes" id="UP000316726">
    <property type="component" value="Chromosome 9"/>
</dbReference>
<dbReference type="PANTHER" id="PTHR12461:SF99">
    <property type="entry name" value="BIFUNCTIONAL PEPTIDASE AND (3S)-LYSYL HYDROXYLASE JMJD7"/>
    <property type="match status" value="1"/>
</dbReference>
<dbReference type="AlphaFoldDB" id="A0A5B8MRC0"/>
<evidence type="ECO:0000313" key="3">
    <source>
        <dbReference type="EMBL" id="QDZ23119.1"/>
    </source>
</evidence>
<dbReference type="SUPFAM" id="SSF51197">
    <property type="entry name" value="Clavaminate synthase-like"/>
    <property type="match status" value="1"/>
</dbReference>
<proteinExistence type="inferred from homology"/>